<organism evidence="2 3">
    <name type="scientific">Gossypium australe</name>
    <dbReference type="NCBI Taxonomy" id="47621"/>
    <lineage>
        <taxon>Eukaryota</taxon>
        <taxon>Viridiplantae</taxon>
        <taxon>Streptophyta</taxon>
        <taxon>Embryophyta</taxon>
        <taxon>Tracheophyta</taxon>
        <taxon>Spermatophyta</taxon>
        <taxon>Magnoliopsida</taxon>
        <taxon>eudicotyledons</taxon>
        <taxon>Gunneridae</taxon>
        <taxon>Pentapetalae</taxon>
        <taxon>rosids</taxon>
        <taxon>malvids</taxon>
        <taxon>Malvales</taxon>
        <taxon>Malvaceae</taxon>
        <taxon>Malvoideae</taxon>
        <taxon>Gossypium</taxon>
    </lineage>
</organism>
<keyword evidence="1" id="KW-1133">Transmembrane helix</keyword>
<protein>
    <submittedName>
        <fullName evidence="2">Bax inhibitor 1-like</fullName>
    </submittedName>
</protein>
<feature type="transmembrane region" description="Helical" evidence="1">
    <location>
        <begin position="35"/>
        <end position="54"/>
    </location>
</feature>
<name>A0A5B6VJ81_9ROSI</name>
<dbReference type="Proteomes" id="UP000325315">
    <property type="component" value="Unassembled WGS sequence"/>
</dbReference>
<comment type="caution">
    <text evidence="2">The sequence shown here is derived from an EMBL/GenBank/DDBJ whole genome shotgun (WGS) entry which is preliminary data.</text>
</comment>
<dbReference type="AlphaFoldDB" id="A0A5B6VJ81"/>
<keyword evidence="1" id="KW-0472">Membrane</keyword>
<evidence type="ECO:0000313" key="3">
    <source>
        <dbReference type="Proteomes" id="UP000325315"/>
    </source>
</evidence>
<reference evidence="3" key="1">
    <citation type="journal article" date="2019" name="Plant Biotechnol. J.">
        <title>Genome sequencing of the Australian wild diploid species Gossypium australe highlights disease resistance and delayed gland morphogenesis.</title>
        <authorList>
            <person name="Cai Y."/>
            <person name="Cai X."/>
            <person name="Wang Q."/>
            <person name="Wang P."/>
            <person name="Zhang Y."/>
            <person name="Cai C."/>
            <person name="Xu Y."/>
            <person name="Wang K."/>
            <person name="Zhou Z."/>
            <person name="Wang C."/>
            <person name="Geng S."/>
            <person name="Li B."/>
            <person name="Dong Q."/>
            <person name="Hou Y."/>
            <person name="Wang H."/>
            <person name="Ai P."/>
            <person name="Liu Z."/>
            <person name="Yi F."/>
            <person name="Sun M."/>
            <person name="An G."/>
            <person name="Cheng J."/>
            <person name="Zhang Y."/>
            <person name="Shi Q."/>
            <person name="Xie Y."/>
            <person name="Shi X."/>
            <person name="Chang Y."/>
            <person name="Huang F."/>
            <person name="Chen Y."/>
            <person name="Hong S."/>
            <person name="Mi L."/>
            <person name="Sun Q."/>
            <person name="Zhang L."/>
            <person name="Zhou B."/>
            <person name="Peng R."/>
            <person name="Zhang X."/>
            <person name="Liu F."/>
        </authorList>
    </citation>
    <scope>NUCLEOTIDE SEQUENCE [LARGE SCALE GENOMIC DNA]</scope>
    <source>
        <strain evidence="3">cv. PA1801</strain>
    </source>
</reference>
<evidence type="ECO:0000313" key="2">
    <source>
        <dbReference type="EMBL" id="KAA3469123.1"/>
    </source>
</evidence>
<evidence type="ECO:0000256" key="1">
    <source>
        <dbReference type="SAM" id="Phobius"/>
    </source>
</evidence>
<dbReference type="EMBL" id="SMMG02000006">
    <property type="protein sequence ID" value="KAA3469123.1"/>
    <property type="molecule type" value="Genomic_DNA"/>
</dbReference>
<gene>
    <name evidence="2" type="ORF">EPI10_014945</name>
</gene>
<keyword evidence="1" id="KW-0812">Transmembrane</keyword>
<feature type="transmembrane region" description="Helical" evidence="1">
    <location>
        <begin position="60"/>
        <end position="80"/>
    </location>
</feature>
<accession>A0A5B6VJ81</accession>
<dbReference type="OrthoDB" id="1277691at2759"/>
<proteinExistence type="predicted"/>
<sequence>MEAFFESRSRSNWSYDTLKNFRQISPVVQSHLKRVYLTLCCALVASAFGAYLHILWNIGGYLTSFACFGTMIWLLSIPLYQEVSFVLDLSLINDGSLCMFRTQLLIWYRKFAAKESFSSYGIRSVRRGFSWSSD</sequence>
<keyword evidence="3" id="KW-1185">Reference proteome</keyword>